<evidence type="ECO:0000256" key="1">
    <source>
        <dbReference type="ARBA" id="ARBA00008226"/>
    </source>
</evidence>
<accession>A0A7K0CMJ5</accession>
<keyword evidence="9" id="KW-0963">Cytoplasm</keyword>
<dbReference type="HAMAP" id="MF_00254">
    <property type="entry name" value="Gly_tRNA_synth_alpha"/>
    <property type="match status" value="1"/>
</dbReference>
<evidence type="ECO:0000256" key="7">
    <source>
        <dbReference type="ARBA" id="ARBA00047937"/>
    </source>
</evidence>
<evidence type="ECO:0000313" key="11">
    <source>
        <dbReference type="Proteomes" id="UP000466345"/>
    </source>
</evidence>
<dbReference type="Pfam" id="PF02091">
    <property type="entry name" value="tRNA-synt_2e"/>
    <property type="match status" value="1"/>
</dbReference>
<dbReference type="NCBIfam" id="NF011499">
    <property type="entry name" value="PRK14908.1"/>
    <property type="match status" value="1"/>
</dbReference>
<sequence length="985" mass="106502">MLTMQDALTALDAYWTRAGCMKVQPMNTEVGAGTLNPATFLRVQGPEPWHVAYVEPSVRPDDSRYGENPNRLQTHTQYQVILKPEPGNAQDLYLGSLEAIGIDTAAHDIRFVEDNWASPALGAWGLGWEVWLDGLEITQFTYFQQAGGIALDPVSVEITYGIERILMALQGVSHFKDIAYAPGLTYGEMFGQAEYEMSRYYLDEADIQANQALFDTYAAEARRMLDARLPVPAYSYVLKCSHTFNVLDARGAVSTTERARAFARMRRLAHEAAELWADRRAELGHPLGLAEPSTAPPAPVEDTENVAGPQTLIFEIGVEEMPPAEVDRTAGAVRDALTALLAGTALRYAGLYVHATPRRVVAMLGGVEPREDDREETVRGPRTTAPAQAVEGFARSRGVTPADLGRGTYQGNEHVTVTRTVAGRAALDVLAELLPRLVTGLRSEKNMRWNAPGLSFTRPIRWLLALLGEDVVPFTVGNLTSGRTTYLHRTSAQPVVDVATAYEYWAFLAEHGVVASTDTRRKMVVRQAQELAARTGGSVDVETYAPLVAEIANLVERPTAILGSYDPKYLDLPADILTTVMRKHQRYLPVQDPAGALLPHFVAVANGECDHDVVRAGNEAVLRARYEDAAFFWRADLQTPLADMRAKLSLLTFEERLGSMADRADRIAAVARALADRVGLAGEDRVTLERAAELAKFDLGSQMVTELSSLAGLMAREYAVRAGETEAVATALYEMELPRSAGGGLPGTVPGALLALADRFDLLAGLFALRSAPTGSSDPFGLRRAALGAVNILRAHPGLSGLTVSEGLALAGARQPVAADAAALAEAEQFTVRRFEQSLLEAGTAHAHVQAVLRRGADPAAAEALLGELDTLAGTPAFDRVTAAVQRVRRIVPADTTAAYDPALFTDEAERALHRELTRTSEALKGDTRLTAFTEETGALAGAVDTFFDDVLVMADDPAVRANRLGLLAAVRDLADPVLAWDELR</sequence>
<keyword evidence="5 9" id="KW-0648">Protein biosynthesis</keyword>
<organism evidence="10 11">
    <name type="scientific">Streptomyces smaragdinus</name>
    <dbReference type="NCBI Taxonomy" id="2585196"/>
    <lineage>
        <taxon>Bacteria</taxon>
        <taxon>Bacillati</taxon>
        <taxon>Actinomycetota</taxon>
        <taxon>Actinomycetes</taxon>
        <taxon>Kitasatosporales</taxon>
        <taxon>Streptomycetaceae</taxon>
        <taxon>Streptomyces</taxon>
    </lineage>
</organism>
<dbReference type="InterPro" id="IPR006194">
    <property type="entry name" value="Gly-tRNA-synth_heterodimer"/>
</dbReference>
<dbReference type="GO" id="GO:0004820">
    <property type="term" value="F:glycine-tRNA ligase activity"/>
    <property type="evidence" value="ECO:0007669"/>
    <property type="project" value="UniProtKB-UniRule"/>
</dbReference>
<protein>
    <recommendedName>
        <fullName evidence="8 9">Multifunctional fusion protein</fullName>
    </recommendedName>
    <domain>
        <recommendedName>
            <fullName evidence="9">Glycine--tRNA ligase beta subunit</fullName>
            <ecNumber evidence="9">6.1.1.14</ecNumber>
        </recommendedName>
        <alternativeName>
            <fullName evidence="9">Glycyl-tRNA synthetase beta subunit</fullName>
            <shortName evidence="9">GlyRS</shortName>
        </alternativeName>
    </domain>
    <domain>
        <recommendedName>
            <fullName evidence="8">Glycine--tRNA ligase alpha subunit</fullName>
        </recommendedName>
        <alternativeName>
            <fullName evidence="8">Glycyl-tRNA synthetase alpha subunit</fullName>
        </alternativeName>
    </domain>
</protein>
<comment type="subcellular location">
    <subcellularLocation>
        <location evidence="9">Cytoplasm</location>
    </subcellularLocation>
</comment>
<gene>
    <name evidence="9 10" type="primary">glyS</name>
    <name evidence="8" type="synonym">glyQ</name>
    <name evidence="10" type="ORF">SRB5_44250</name>
</gene>
<dbReference type="PANTHER" id="PTHR30075">
    <property type="entry name" value="GLYCYL-TRNA SYNTHETASE"/>
    <property type="match status" value="1"/>
</dbReference>
<dbReference type="AlphaFoldDB" id="A0A7K0CMJ5"/>
<dbReference type="Pfam" id="PF02092">
    <property type="entry name" value="tRNA_synt_2f"/>
    <property type="match status" value="1"/>
</dbReference>
<dbReference type="EMBL" id="WEGJ01000019">
    <property type="protein sequence ID" value="MQY14262.1"/>
    <property type="molecule type" value="Genomic_DNA"/>
</dbReference>
<dbReference type="FunFam" id="3.30.930.10:FF:000006">
    <property type="entry name" value="Glycine--tRNA ligase alpha subunit"/>
    <property type="match status" value="1"/>
</dbReference>
<reference evidence="10 11" key="1">
    <citation type="submission" date="2019-10" db="EMBL/GenBank/DDBJ databases">
        <title>Streptomyces smaragdinus sp. nov. and Streptomyces fabii sp. nov., isolated from the gut of fungus growing-termite Macrotermes natalensis.</title>
        <authorList>
            <person name="Schwitalla J."/>
            <person name="Benndorf R."/>
            <person name="Martin K."/>
            <person name="De Beer W."/>
            <person name="Kaster A.-K."/>
            <person name="Vollmers J."/>
            <person name="Poulsen M."/>
            <person name="Beemelmanns C."/>
        </authorList>
    </citation>
    <scope>NUCLEOTIDE SEQUENCE [LARGE SCALE GENOMIC DNA]</scope>
    <source>
        <strain evidence="10 11">RB5</strain>
    </source>
</reference>
<comment type="caution">
    <text evidence="10">The sequence shown here is derived from an EMBL/GenBank/DDBJ whole genome shotgun (WGS) entry which is preliminary data.</text>
</comment>
<dbReference type="NCBIfam" id="TIGR00388">
    <property type="entry name" value="glyQ"/>
    <property type="match status" value="1"/>
</dbReference>
<evidence type="ECO:0000256" key="3">
    <source>
        <dbReference type="ARBA" id="ARBA00022741"/>
    </source>
</evidence>
<dbReference type="NCBIfam" id="NF006827">
    <property type="entry name" value="PRK09348.1"/>
    <property type="match status" value="1"/>
</dbReference>
<dbReference type="InterPro" id="IPR015944">
    <property type="entry name" value="Gly-tRNA-synth_bsu"/>
</dbReference>
<comment type="similarity">
    <text evidence="1 9">Belongs to the class-II aminoacyl-tRNA synthetase family.</text>
</comment>
<dbReference type="OrthoDB" id="9775440at2"/>
<evidence type="ECO:0000256" key="2">
    <source>
        <dbReference type="ARBA" id="ARBA00022598"/>
    </source>
</evidence>
<comment type="catalytic activity">
    <reaction evidence="7 9">
        <text>tRNA(Gly) + glycine + ATP = glycyl-tRNA(Gly) + AMP + diphosphate</text>
        <dbReference type="Rhea" id="RHEA:16013"/>
        <dbReference type="Rhea" id="RHEA-COMP:9664"/>
        <dbReference type="Rhea" id="RHEA-COMP:9683"/>
        <dbReference type="ChEBI" id="CHEBI:30616"/>
        <dbReference type="ChEBI" id="CHEBI:33019"/>
        <dbReference type="ChEBI" id="CHEBI:57305"/>
        <dbReference type="ChEBI" id="CHEBI:78442"/>
        <dbReference type="ChEBI" id="CHEBI:78522"/>
        <dbReference type="ChEBI" id="CHEBI:456215"/>
        <dbReference type="EC" id="6.1.1.14"/>
    </reaction>
</comment>
<evidence type="ECO:0000256" key="4">
    <source>
        <dbReference type="ARBA" id="ARBA00022840"/>
    </source>
</evidence>
<dbReference type="HAMAP" id="MF_00255">
    <property type="entry name" value="Gly_tRNA_synth_beta"/>
    <property type="match status" value="1"/>
</dbReference>
<name>A0A7K0CMJ5_9ACTN</name>
<dbReference type="SUPFAM" id="SSF55681">
    <property type="entry name" value="Class II aaRS and biotin synthetases"/>
    <property type="match status" value="1"/>
</dbReference>
<keyword evidence="6 9" id="KW-0030">Aminoacyl-tRNA synthetase</keyword>
<comment type="subunit">
    <text evidence="9">Tetramer of two alpha and two beta subunits.</text>
</comment>
<proteinExistence type="inferred from homology"/>
<dbReference type="InterPro" id="IPR002310">
    <property type="entry name" value="Gly-tRNA_ligase_asu"/>
</dbReference>
<evidence type="ECO:0000313" key="10">
    <source>
        <dbReference type="EMBL" id="MQY14262.1"/>
    </source>
</evidence>
<dbReference type="GO" id="GO:0005829">
    <property type="term" value="C:cytosol"/>
    <property type="evidence" value="ECO:0007669"/>
    <property type="project" value="TreeGrafter"/>
</dbReference>
<keyword evidence="11" id="KW-1185">Reference proteome</keyword>
<dbReference type="PRINTS" id="PR01044">
    <property type="entry name" value="TRNASYNTHGA"/>
</dbReference>
<keyword evidence="3 9" id="KW-0547">Nucleotide-binding</keyword>
<dbReference type="Proteomes" id="UP000466345">
    <property type="component" value="Unassembled WGS sequence"/>
</dbReference>
<dbReference type="GO" id="GO:0005524">
    <property type="term" value="F:ATP binding"/>
    <property type="evidence" value="ECO:0007669"/>
    <property type="project" value="UniProtKB-UniRule"/>
</dbReference>
<dbReference type="GO" id="GO:0006426">
    <property type="term" value="P:glycyl-tRNA aminoacylation"/>
    <property type="evidence" value="ECO:0007669"/>
    <property type="project" value="UniProtKB-UniRule"/>
</dbReference>
<dbReference type="PANTHER" id="PTHR30075:SF2">
    <property type="entry name" value="GLYCINE--TRNA LIGASE, CHLOROPLASTIC_MITOCHONDRIAL 2"/>
    <property type="match status" value="1"/>
</dbReference>
<keyword evidence="4 9" id="KW-0067">ATP-binding</keyword>
<dbReference type="InterPro" id="IPR045864">
    <property type="entry name" value="aa-tRNA-synth_II/BPL/LPL"/>
</dbReference>
<dbReference type="EC" id="6.1.1.14" evidence="9"/>
<dbReference type="SUPFAM" id="SSF109604">
    <property type="entry name" value="HD-domain/PDEase-like"/>
    <property type="match status" value="1"/>
</dbReference>
<evidence type="ECO:0000256" key="8">
    <source>
        <dbReference type="HAMAP-Rule" id="MF_00254"/>
    </source>
</evidence>
<dbReference type="Gene3D" id="3.30.930.10">
    <property type="entry name" value="Bira Bifunctional Protein, Domain 2"/>
    <property type="match status" value="1"/>
</dbReference>
<dbReference type="Gene3D" id="1.20.58.180">
    <property type="entry name" value="Class II aaRS and biotin synthetases, domain 2"/>
    <property type="match status" value="1"/>
</dbReference>
<dbReference type="NCBIfam" id="TIGR00211">
    <property type="entry name" value="glyS"/>
    <property type="match status" value="1"/>
</dbReference>
<dbReference type="PROSITE" id="PS50861">
    <property type="entry name" value="AA_TRNA_LIGASE_II_GLYAB"/>
    <property type="match status" value="2"/>
</dbReference>
<keyword evidence="2 9" id="KW-0436">Ligase</keyword>
<evidence type="ECO:0000256" key="9">
    <source>
        <dbReference type="HAMAP-Rule" id="MF_00255"/>
    </source>
</evidence>
<evidence type="ECO:0000256" key="5">
    <source>
        <dbReference type="ARBA" id="ARBA00022917"/>
    </source>
</evidence>
<evidence type="ECO:0000256" key="6">
    <source>
        <dbReference type="ARBA" id="ARBA00023146"/>
    </source>
</evidence>